<sequence length="50" mass="5496">MILIPVPMISLNSSTSLIEAKLVRYIGLRQQEGEEGCLDRCDPTCDGSQD</sequence>
<evidence type="ECO:0000313" key="2">
    <source>
        <dbReference type="Proteomes" id="UP000253606"/>
    </source>
</evidence>
<dbReference type="Proteomes" id="UP000253606">
    <property type="component" value="Chromosome"/>
</dbReference>
<organism evidence="1 2">
    <name type="scientific">Acidisarcina polymorpha</name>
    <dbReference type="NCBI Taxonomy" id="2211140"/>
    <lineage>
        <taxon>Bacteria</taxon>
        <taxon>Pseudomonadati</taxon>
        <taxon>Acidobacteriota</taxon>
        <taxon>Terriglobia</taxon>
        <taxon>Terriglobales</taxon>
        <taxon>Acidobacteriaceae</taxon>
        <taxon>Acidisarcina</taxon>
    </lineage>
</organism>
<evidence type="ECO:0000313" key="1">
    <source>
        <dbReference type="EMBL" id="AXC15833.1"/>
    </source>
</evidence>
<protein>
    <submittedName>
        <fullName evidence="1">Uncharacterized protein</fullName>
    </submittedName>
</protein>
<dbReference type="EMBL" id="CP030840">
    <property type="protein sequence ID" value="AXC15833.1"/>
    <property type="molecule type" value="Genomic_DNA"/>
</dbReference>
<accession>A0A2Z5G9A2</accession>
<proteinExistence type="predicted"/>
<keyword evidence="2" id="KW-1185">Reference proteome</keyword>
<dbReference type="KEGG" id="abas:ACPOL_6621"/>
<gene>
    <name evidence="1" type="ORF">ACPOL_6621</name>
</gene>
<reference evidence="1 2" key="1">
    <citation type="journal article" date="2018" name="Front. Microbiol.">
        <title>Hydrolytic Capabilities as a Key to Environmental Success: Chitinolytic and Cellulolytic Acidobacteria From Acidic Sub-arctic Soils and Boreal Peatlands.</title>
        <authorList>
            <person name="Belova S.E."/>
            <person name="Ravin N.V."/>
            <person name="Pankratov T.A."/>
            <person name="Rakitin A.L."/>
            <person name="Ivanova A.A."/>
            <person name="Beletsky A.V."/>
            <person name="Mardanov A.V."/>
            <person name="Sinninghe Damste J.S."/>
            <person name="Dedysh S.N."/>
        </authorList>
    </citation>
    <scope>NUCLEOTIDE SEQUENCE [LARGE SCALE GENOMIC DNA]</scope>
    <source>
        <strain evidence="1 2">SBC82</strain>
    </source>
</reference>
<dbReference type="AlphaFoldDB" id="A0A2Z5G9A2"/>
<name>A0A2Z5G9A2_9BACT</name>